<accession>B0DHZ7</accession>
<gene>
    <name evidence="1" type="ORF">LACBIDRAFT_302607</name>
</gene>
<name>B0DHZ7_LACBS</name>
<dbReference type="KEGG" id="lbc:LACBIDRAFT_302607"/>
<protein>
    <submittedName>
        <fullName evidence="1">Predicted protein</fullName>
    </submittedName>
</protein>
<evidence type="ECO:0000313" key="1">
    <source>
        <dbReference type="EMBL" id="EDR05817.1"/>
    </source>
</evidence>
<reference evidence="1 2" key="1">
    <citation type="journal article" date="2008" name="Nature">
        <title>The genome of Laccaria bicolor provides insights into mycorrhizal symbiosis.</title>
        <authorList>
            <person name="Martin F."/>
            <person name="Aerts A."/>
            <person name="Ahren D."/>
            <person name="Brun A."/>
            <person name="Danchin E.G.J."/>
            <person name="Duchaussoy F."/>
            <person name="Gibon J."/>
            <person name="Kohler A."/>
            <person name="Lindquist E."/>
            <person name="Pereda V."/>
            <person name="Salamov A."/>
            <person name="Shapiro H.J."/>
            <person name="Wuyts J."/>
            <person name="Blaudez D."/>
            <person name="Buee M."/>
            <person name="Brokstein P."/>
            <person name="Canbaeck B."/>
            <person name="Cohen D."/>
            <person name="Courty P.E."/>
            <person name="Coutinho P.M."/>
            <person name="Delaruelle C."/>
            <person name="Detter J.C."/>
            <person name="Deveau A."/>
            <person name="DiFazio S."/>
            <person name="Duplessis S."/>
            <person name="Fraissinet-Tachet L."/>
            <person name="Lucic E."/>
            <person name="Frey-Klett P."/>
            <person name="Fourrey C."/>
            <person name="Feussner I."/>
            <person name="Gay G."/>
            <person name="Grimwood J."/>
            <person name="Hoegger P.J."/>
            <person name="Jain P."/>
            <person name="Kilaru S."/>
            <person name="Labbe J."/>
            <person name="Lin Y.C."/>
            <person name="Legue V."/>
            <person name="Le Tacon F."/>
            <person name="Marmeisse R."/>
            <person name="Melayah D."/>
            <person name="Montanini B."/>
            <person name="Muratet M."/>
            <person name="Nehls U."/>
            <person name="Niculita-Hirzel H."/>
            <person name="Oudot-Le Secq M.P."/>
            <person name="Peter M."/>
            <person name="Quesneville H."/>
            <person name="Rajashekar B."/>
            <person name="Reich M."/>
            <person name="Rouhier N."/>
            <person name="Schmutz J."/>
            <person name="Yin T."/>
            <person name="Chalot M."/>
            <person name="Henrissat B."/>
            <person name="Kuees U."/>
            <person name="Lucas S."/>
            <person name="Van de Peer Y."/>
            <person name="Podila G.K."/>
            <person name="Polle A."/>
            <person name="Pukkila P.J."/>
            <person name="Richardson P.M."/>
            <person name="Rouze P."/>
            <person name="Sanders I.R."/>
            <person name="Stajich J.E."/>
            <person name="Tunlid A."/>
            <person name="Tuskan G."/>
            <person name="Grigoriev I.V."/>
        </authorList>
    </citation>
    <scope>NUCLEOTIDE SEQUENCE [LARGE SCALE GENOMIC DNA]</scope>
    <source>
        <strain evidence="2">S238N-H82 / ATCC MYA-4686</strain>
    </source>
</reference>
<dbReference type="RefSeq" id="XP_001883493.1">
    <property type="nucleotide sequence ID" value="XM_001883458.1"/>
</dbReference>
<dbReference type="GeneID" id="6079101"/>
<dbReference type="InParanoid" id="B0DHZ7"/>
<dbReference type="EMBL" id="DS547111">
    <property type="protein sequence ID" value="EDR05817.1"/>
    <property type="molecule type" value="Genomic_DNA"/>
</dbReference>
<sequence>MSRIFHMLGSGIMVSSKPGCTPNQRSHIFNFLEISGEFKDKSSPSAIKTQQ</sequence>
<dbReference type="AlphaFoldDB" id="B0DHZ7"/>
<keyword evidence="2" id="KW-1185">Reference proteome</keyword>
<proteinExistence type="predicted"/>
<evidence type="ECO:0000313" key="2">
    <source>
        <dbReference type="Proteomes" id="UP000001194"/>
    </source>
</evidence>
<dbReference type="HOGENOM" id="CLU_3106802_0_0_1"/>
<dbReference type="Proteomes" id="UP000001194">
    <property type="component" value="Unassembled WGS sequence"/>
</dbReference>
<organism evidence="2">
    <name type="scientific">Laccaria bicolor (strain S238N-H82 / ATCC MYA-4686)</name>
    <name type="common">Bicoloured deceiver</name>
    <name type="synonym">Laccaria laccata var. bicolor</name>
    <dbReference type="NCBI Taxonomy" id="486041"/>
    <lineage>
        <taxon>Eukaryota</taxon>
        <taxon>Fungi</taxon>
        <taxon>Dikarya</taxon>
        <taxon>Basidiomycota</taxon>
        <taxon>Agaricomycotina</taxon>
        <taxon>Agaricomycetes</taxon>
        <taxon>Agaricomycetidae</taxon>
        <taxon>Agaricales</taxon>
        <taxon>Agaricineae</taxon>
        <taxon>Hydnangiaceae</taxon>
        <taxon>Laccaria</taxon>
    </lineage>
</organism>